<dbReference type="AlphaFoldDB" id="A0AAN9Q1R5"/>
<organism evidence="2 3">
    <name type="scientific">Canavalia gladiata</name>
    <name type="common">Sword bean</name>
    <name type="synonym">Dolichos gladiatus</name>
    <dbReference type="NCBI Taxonomy" id="3824"/>
    <lineage>
        <taxon>Eukaryota</taxon>
        <taxon>Viridiplantae</taxon>
        <taxon>Streptophyta</taxon>
        <taxon>Embryophyta</taxon>
        <taxon>Tracheophyta</taxon>
        <taxon>Spermatophyta</taxon>
        <taxon>Magnoliopsida</taxon>
        <taxon>eudicotyledons</taxon>
        <taxon>Gunneridae</taxon>
        <taxon>Pentapetalae</taxon>
        <taxon>rosids</taxon>
        <taxon>fabids</taxon>
        <taxon>Fabales</taxon>
        <taxon>Fabaceae</taxon>
        <taxon>Papilionoideae</taxon>
        <taxon>50 kb inversion clade</taxon>
        <taxon>NPAAA clade</taxon>
        <taxon>indigoferoid/millettioid clade</taxon>
        <taxon>Phaseoleae</taxon>
        <taxon>Canavalia</taxon>
    </lineage>
</organism>
<sequence length="127" mass="14369">MNHRPNSVCGSSGHPPHNNAQLKQGPLIKRARFDYKARQLTFVQGATEYTLCMDQFHVKEKLPDLVLITSRENLNIELLTNWHDEYVSVETNVVPSEPLQPALESVKLGKMHGYRTVLDSHVFSDGS</sequence>
<name>A0AAN9Q1R5_CANGL</name>
<gene>
    <name evidence="2" type="ORF">VNO77_31400</name>
</gene>
<dbReference type="EMBL" id="JAYMYQ010000007">
    <property type="protein sequence ID" value="KAK7321125.1"/>
    <property type="molecule type" value="Genomic_DNA"/>
</dbReference>
<evidence type="ECO:0000313" key="2">
    <source>
        <dbReference type="EMBL" id="KAK7321125.1"/>
    </source>
</evidence>
<proteinExistence type="predicted"/>
<feature type="compositionally biased region" description="Polar residues" evidence="1">
    <location>
        <begin position="1"/>
        <end position="10"/>
    </location>
</feature>
<accession>A0AAN9Q1R5</accession>
<dbReference type="Proteomes" id="UP001367508">
    <property type="component" value="Unassembled WGS sequence"/>
</dbReference>
<evidence type="ECO:0000313" key="3">
    <source>
        <dbReference type="Proteomes" id="UP001367508"/>
    </source>
</evidence>
<feature type="region of interest" description="Disordered" evidence="1">
    <location>
        <begin position="1"/>
        <end position="23"/>
    </location>
</feature>
<keyword evidence="3" id="KW-1185">Reference proteome</keyword>
<evidence type="ECO:0000256" key="1">
    <source>
        <dbReference type="SAM" id="MobiDB-lite"/>
    </source>
</evidence>
<comment type="caution">
    <text evidence="2">The sequence shown here is derived from an EMBL/GenBank/DDBJ whole genome shotgun (WGS) entry which is preliminary data.</text>
</comment>
<reference evidence="2 3" key="1">
    <citation type="submission" date="2024-01" db="EMBL/GenBank/DDBJ databases">
        <title>The genomes of 5 underutilized Papilionoideae crops provide insights into root nodulation and disease resistanc.</title>
        <authorList>
            <person name="Jiang F."/>
        </authorList>
    </citation>
    <scope>NUCLEOTIDE SEQUENCE [LARGE SCALE GENOMIC DNA]</scope>
    <source>
        <strain evidence="2">LVBAO_FW01</strain>
        <tissue evidence="2">Leaves</tissue>
    </source>
</reference>
<protein>
    <submittedName>
        <fullName evidence="2">Uncharacterized protein</fullName>
    </submittedName>
</protein>